<reference evidence="1" key="1">
    <citation type="submission" date="2020-01" db="EMBL/GenBank/DDBJ databases">
        <title>Insect and environment-associated Actinomycetes.</title>
        <authorList>
            <person name="Currrie C."/>
            <person name="Chevrette M."/>
            <person name="Carlson C."/>
            <person name="Stubbendieck R."/>
            <person name="Wendt-Pienkowski E."/>
        </authorList>
    </citation>
    <scope>NUCLEOTIDE SEQUENCE</scope>
    <source>
        <strain evidence="1">SID14436</strain>
    </source>
</reference>
<name>A0A6G3QXM7_9ACTN</name>
<evidence type="ECO:0008006" key="2">
    <source>
        <dbReference type="Google" id="ProtNLM"/>
    </source>
</evidence>
<sequence length="194" mass="21616">MATRKSVAGRFLPVVAAGVGFLAGAVTARTAHHRITCSLGERLERLAQATEEARRTTALAHQHRLHWELLSKAMDPGNAALLEVLDTYSPPVPQETQRQFLYANAMYTSMVFNYRMGVLSREQFHGSVRGMFQNAVCRAYWRATAHHRETLDASSEEAELGKLVDGLLQQLEESDTDEWWVVGELPPETPPDAA</sequence>
<proteinExistence type="predicted"/>
<comment type="caution">
    <text evidence="1">The sequence shown here is derived from an EMBL/GenBank/DDBJ whole genome shotgun (WGS) entry which is preliminary data.</text>
</comment>
<evidence type="ECO:0000313" key="1">
    <source>
        <dbReference type="EMBL" id="NEA87974.1"/>
    </source>
</evidence>
<organism evidence="1">
    <name type="scientific">Streptomyces sp. SID14436</name>
    <dbReference type="NCBI Taxonomy" id="2706070"/>
    <lineage>
        <taxon>Bacteria</taxon>
        <taxon>Bacillati</taxon>
        <taxon>Actinomycetota</taxon>
        <taxon>Actinomycetes</taxon>
        <taxon>Kitasatosporales</taxon>
        <taxon>Streptomycetaceae</taxon>
        <taxon>Streptomyces</taxon>
    </lineage>
</organism>
<dbReference type="EMBL" id="JAAGMD010000532">
    <property type="protein sequence ID" value="NEA87974.1"/>
    <property type="molecule type" value="Genomic_DNA"/>
</dbReference>
<dbReference type="InterPro" id="IPR045728">
    <property type="entry name" value="DUF6082"/>
</dbReference>
<protein>
    <recommendedName>
        <fullName evidence="2">Secreted protein</fullName>
    </recommendedName>
</protein>
<accession>A0A6G3QXM7</accession>
<gene>
    <name evidence="1" type="ORF">G3I53_18510</name>
</gene>
<dbReference type="Pfam" id="PF19560">
    <property type="entry name" value="DUF6082"/>
    <property type="match status" value="1"/>
</dbReference>
<dbReference type="RefSeq" id="WP_164336059.1">
    <property type="nucleotide sequence ID" value="NZ_JAAGMD010000532.1"/>
</dbReference>
<dbReference type="AlphaFoldDB" id="A0A6G3QXM7"/>